<dbReference type="Proteomes" id="UP000006008">
    <property type="component" value="Unassembled WGS sequence"/>
</dbReference>
<proteinExistence type="predicted"/>
<protein>
    <submittedName>
        <fullName evidence="1">Uncharacterized protein</fullName>
    </submittedName>
</protein>
<comment type="caution">
    <text evidence="1">The sequence shown here is derived from an EMBL/GenBank/DDBJ whole genome shotgun (WGS) entry which is preliminary data.</text>
</comment>
<dbReference type="EMBL" id="ADLD01000013">
    <property type="protein sequence ID" value="EHB91876.1"/>
    <property type="molecule type" value="Genomic_DNA"/>
</dbReference>
<dbReference type="GeneID" id="92815047"/>
<keyword evidence="2" id="KW-1185">Reference proteome</keyword>
<dbReference type="AlphaFoldDB" id="G5HBB0"/>
<organism evidence="1 2">
    <name type="scientific">Alistipes indistinctus YIT 12060</name>
    <dbReference type="NCBI Taxonomy" id="742725"/>
    <lineage>
        <taxon>Bacteria</taxon>
        <taxon>Pseudomonadati</taxon>
        <taxon>Bacteroidota</taxon>
        <taxon>Bacteroidia</taxon>
        <taxon>Bacteroidales</taxon>
        <taxon>Rikenellaceae</taxon>
        <taxon>Alistipes</taxon>
    </lineage>
</organism>
<dbReference type="RefSeq" id="WP_009134731.1">
    <property type="nucleotide sequence ID" value="NZ_CP102250.1"/>
</dbReference>
<accession>G5HBB0</accession>
<name>G5HBB0_9BACT</name>
<gene>
    <name evidence="1" type="ORF">HMPREF9450_01925</name>
</gene>
<evidence type="ECO:0000313" key="1">
    <source>
        <dbReference type="EMBL" id="EHB91876.1"/>
    </source>
</evidence>
<dbReference type="HOGENOM" id="CLU_3283812_0_0_10"/>
<sequence>MKHKRIILFSLLTAVLVAAAGVMVFRTQPTEDKREMMTGT</sequence>
<reference evidence="1 2" key="1">
    <citation type="submission" date="2011-08" db="EMBL/GenBank/DDBJ databases">
        <title>The Genome Sequence of Alistipes indistinctus YIT 12060.</title>
        <authorList>
            <consortium name="The Broad Institute Genome Sequencing Platform"/>
            <person name="Earl A."/>
            <person name="Ward D."/>
            <person name="Feldgarden M."/>
            <person name="Gevers D."/>
            <person name="Morotomi M."/>
            <person name="Young S.K."/>
            <person name="Zeng Q."/>
            <person name="Gargeya S."/>
            <person name="Fitzgerald M."/>
            <person name="Haas B."/>
            <person name="Abouelleil A."/>
            <person name="Alvarado L."/>
            <person name="Arachchi H.M."/>
            <person name="Berlin A."/>
            <person name="Brown A."/>
            <person name="Chapman S.B."/>
            <person name="Chen Z."/>
            <person name="Dunbar C."/>
            <person name="Freedman E."/>
            <person name="Gearin G."/>
            <person name="Gellesch M."/>
            <person name="Goldberg J."/>
            <person name="Griggs A."/>
            <person name="Gujja S."/>
            <person name="Heiman D."/>
            <person name="Howarth C."/>
            <person name="Larson L."/>
            <person name="Lui A."/>
            <person name="MacDonald P.J.P."/>
            <person name="Montmayeur A."/>
            <person name="Murphy C."/>
            <person name="Neiman D."/>
            <person name="Pearson M."/>
            <person name="Priest M."/>
            <person name="Roberts A."/>
            <person name="Saif S."/>
            <person name="Shea T."/>
            <person name="Shenoy N."/>
            <person name="Sisk P."/>
            <person name="Stolte C."/>
            <person name="Sykes S."/>
            <person name="Wortman J."/>
            <person name="Nusbaum C."/>
            <person name="Birren B."/>
        </authorList>
    </citation>
    <scope>NUCLEOTIDE SEQUENCE [LARGE SCALE GENOMIC DNA]</scope>
    <source>
        <strain evidence="1 2">YIT 12060</strain>
    </source>
</reference>
<evidence type="ECO:0000313" key="2">
    <source>
        <dbReference type="Proteomes" id="UP000006008"/>
    </source>
</evidence>